<dbReference type="EMBL" id="JAAGAX010000009">
    <property type="protein sequence ID" value="KAF2302849.1"/>
    <property type="molecule type" value="Genomic_DNA"/>
</dbReference>
<evidence type="ECO:0000313" key="2">
    <source>
        <dbReference type="Proteomes" id="UP000467840"/>
    </source>
</evidence>
<dbReference type="AlphaFoldDB" id="A0A6A6LTB7"/>
<keyword evidence="2" id="KW-1185">Reference proteome</keyword>
<reference evidence="1 2" key="1">
    <citation type="journal article" date="2020" name="Mol. Plant">
        <title>The Chromosome-Based Rubber Tree Genome Provides New Insights into Spurge Genome Evolution and Rubber Biosynthesis.</title>
        <authorList>
            <person name="Liu J."/>
            <person name="Shi C."/>
            <person name="Shi C.C."/>
            <person name="Li W."/>
            <person name="Zhang Q.J."/>
            <person name="Zhang Y."/>
            <person name="Li K."/>
            <person name="Lu H.F."/>
            <person name="Shi C."/>
            <person name="Zhu S.T."/>
            <person name="Xiao Z.Y."/>
            <person name="Nan H."/>
            <person name="Yue Y."/>
            <person name="Zhu X.G."/>
            <person name="Wu Y."/>
            <person name="Hong X.N."/>
            <person name="Fan G.Y."/>
            <person name="Tong Y."/>
            <person name="Zhang D."/>
            <person name="Mao C.L."/>
            <person name="Liu Y.L."/>
            <person name="Hao S.J."/>
            <person name="Liu W.Q."/>
            <person name="Lv M.Q."/>
            <person name="Zhang H.B."/>
            <person name="Liu Y."/>
            <person name="Hu-Tang G.R."/>
            <person name="Wang J.P."/>
            <person name="Wang J.H."/>
            <person name="Sun Y.H."/>
            <person name="Ni S.B."/>
            <person name="Chen W.B."/>
            <person name="Zhang X.C."/>
            <person name="Jiao Y.N."/>
            <person name="Eichler E.E."/>
            <person name="Li G.H."/>
            <person name="Liu X."/>
            <person name="Gao L.Z."/>
        </authorList>
    </citation>
    <scope>NUCLEOTIDE SEQUENCE [LARGE SCALE GENOMIC DNA]</scope>
    <source>
        <strain evidence="2">cv. GT1</strain>
        <tissue evidence="1">Leaf</tissue>
    </source>
</reference>
<evidence type="ECO:0000313" key="1">
    <source>
        <dbReference type="EMBL" id="KAF2302849.1"/>
    </source>
</evidence>
<dbReference type="Proteomes" id="UP000467840">
    <property type="component" value="Chromosome 16"/>
</dbReference>
<name>A0A6A6LTB7_HEVBR</name>
<gene>
    <name evidence="1" type="ORF">GH714_008993</name>
</gene>
<organism evidence="1 2">
    <name type="scientific">Hevea brasiliensis</name>
    <name type="common">Para rubber tree</name>
    <name type="synonym">Siphonia brasiliensis</name>
    <dbReference type="NCBI Taxonomy" id="3981"/>
    <lineage>
        <taxon>Eukaryota</taxon>
        <taxon>Viridiplantae</taxon>
        <taxon>Streptophyta</taxon>
        <taxon>Embryophyta</taxon>
        <taxon>Tracheophyta</taxon>
        <taxon>Spermatophyta</taxon>
        <taxon>Magnoliopsida</taxon>
        <taxon>eudicotyledons</taxon>
        <taxon>Gunneridae</taxon>
        <taxon>Pentapetalae</taxon>
        <taxon>rosids</taxon>
        <taxon>fabids</taxon>
        <taxon>Malpighiales</taxon>
        <taxon>Euphorbiaceae</taxon>
        <taxon>Crotonoideae</taxon>
        <taxon>Micrandreae</taxon>
        <taxon>Hevea</taxon>
    </lineage>
</organism>
<dbReference type="InterPro" id="IPR021109">
    <property type="entry name" value="Peptidase_aspartic_dom_sf"/>
</dbReference>
<comment type="caution">
    <text evidence="1">The sequence shown here is derived from an EMBL/GenBank/DDBJ whole genome shotgun (WGS) entry which is preliminary data.</text>
</comment>
<proteinExistence type="predicted"/>
<dbReference type="Gene3D" id="2.40.70.10">
    <property type="entry name" value="Acid Proteases"/>
    <property type="match status" value="1"/>
</dbReference>
<accession>A0A6A6LTB7</accession>
<dbReference type="PANTHER" id="PTHR33067:SF15">
    <property type="entry name" value="RNA-DIRECTED DNA POLYMERASE"/>
    <property type="match status" value="1"/>
</dbReference>
<sequence>MPRSIYALLNLGPLENAGVIIQLADRSNVYPDGVLDDVLVQVNELVFPTDFYVLDTEGGYSSISSPILLGKPFLKTSRTNIDVNDSSITMEFDDMINDCVDEIFVLGDEVILKVALCHDLKKEDITNSKVAFAMSKDLEENVVELHHSPLLRYEAKTLELHIYHTKLFRAIVYATKLKLKLLLNHQKYVYLGKDETLPIIISKKLTLNQEERLI</sequence>
<dbReference type="PANTHER" id="PTHR33067">
    <property type="entry name" value="RNA-DIRECTED DNA POLYMERASE-RELATED"/>
    <property type="match status" value="1"/>
</dbReference>
<protein>
    <submittedName>
        <fullName evidence="1">Uncharacterized protein</fullName>
    </submittedName>
</protein>